<proteinExistence type="predicted"/>
<dbReference type="Proteomes" id="UP001162972">
    <property type="component" value="Chromosome 16"/>
</dbReference>
<evidence type="ECO:0000313" key="1">
    <source>
        <dbReference type="EMBL" id="KAJ6425658.1"/>
    </source>
</evidence>
<evidence type="ECO:0000313" key="2">
    <source>
        <dbReference type="Proteomes" id="UP001162972"/>
    </source>
</evidence>
<protein>
    <submittedName>
        <fullName evidence="1">Uncharacterized protein</fullName>
    </submittedName>
</protein>
<dbReference type="EMBL" id="JAPFFJ010000006">
    <property type="protein sequence ID" value="KAJ6425658.1"/>
    <property type="molecule type" value="Genomic_DNA"/>
</dbReference>
<sequence length="74" mass="8652">MQSFQSYLPDLAWACQMLNKLVIMEEFVNSWVDVSDELVQVVEQARSEAIITEKTSKVVEMAAKVMYRSNRIWH</sequence>
<comment type="caution">
    <text evidence="1">The sequence shown here is derived from an EMBL/GenBank/DDBJ whole genome shotgun (WGS) entry which is preliminary data.</text>
</comment>
<reference evidence="1 2" key="1">
    <citation type="journal article" date="2023" name="Int. J. Mol. Sci.">
        <title>De Novo Assembly and Annotation of 11 Diverse Shrub Willow (Salix) Genomes Reveals Novel Gene Organization in Sex-Linked Regions.</title>
        <authorList>
            <person name="Hyden B."/>
            <person name="Feng K."/>
            <person name="Yates T.B."/>
            <person name="Jawdy S."/>
            <person name="Cereghino C."/>
            <person name="Smart L.B."/>
            <person name="Muchero W."/>
        </authorList>
    </citation>
    <scope>NUCLEOTIDE SEQUENCE [LARGE SCALE GENOMIC DNA]</scope>
    <source>
        <tissue evidence="1">Shoot tip</tissue>
    </source>
</reference>
<keyword evidence="2" id="KW-1185">Reference proteome</keyword>
<accession>A0AAD6KLW6</accession>
<gene>
    <name evidence="1" type="ORF">OIU84_026266</name>
</gene>
<organism evidence="1 2">
    <name type="scientific">Salix udensis</name>
    <dbReference type="NCBI Taxonomy" id="889485"/>
    <lineage>
        <taxon>Eukaryota</taxon>
        <taxon>Viridiplantae</taxon>
        <taxon>Streptophyta</taxon>
        <taxon>Embryophyta</taxon>
        <taxon>Tracheophyta</taxon>
        <taxon>Spermatophyta</taxon>
        <taxon>Magnoliopsida</taxon>
        <taxon>eudicotyledons</taxon>
        <taxon>Gunneridae</taxon>
        <taxon>Pentapetalae</taxon>
        <taxon>rosids</taxon>
        <taxon>fabids</taxon>
        <taxon>Malpighiales</taxon>
        <taxon>Salicaceae</taxon>
        <taxon>Saliceae</taxon>
        <taxon>Salix</taxon>
    </lineage>
</organism>
<dbReference type="AlphaFoldDB" id="A0AAD6KLW6"/>
<name>A0AAD6KLW6_9ROSI</name>